<proteinExistence type="predicted"/>
<reference evidence="1 2" key="1">
    <citation type="submission" date="2014-04" db="EMBL/GenBank/DDBJ databases">
        <authorList>
            <consortium name="DOE Joint Genome Institute"/>
            <person name="Kuo A."/>
            <person name="Kohler A."/>
            <person name="Nagy L.G."/>
            <person name="Floudas D."/>
            <person name="Copeland A."/>
            <person name="Barry K.W."/>
            <person name="Cichocki N."/>
            <person name="Veneault-Fourrey C."/>
            <person name="LaButti K."/>
            <person name="Lindquist E.A."/>
            <person name="Lipzen A."/>
            <person name="Lundell T."/>
            <person name="Morin E."/>
            <person name="Murat C."/>
            <person name="Sun H."/>
            <person name="Tunlid A."/>
            <person name="Henrissat B."/>
            <person name="Grigoriev I.V."/>
            <person name="Hibbett D.S."/>
            <person name="Martin F."/>
            <person name="Nordberg H.P."/>
            <person name="Cantor M.N."/>
            <person name="Hua S.X."/>
        </authorList>
    </citation>
    <scope>NUCLEOTIDE SEQUENCE [LARGE SCALE GENOMIC DNA]</scope>
    <source>
        <strain evidence="1 2">Foug A</strain>
    </source>
</reference>
<protein>
    <submittedName>
        <fullName evidence="1">Uncharacterized protein</fullName>
    </submittedName>
</protein>
<organism evidence="1 2">
    <name type="scientific">Scleroderma citrinum Foug A</name>
    <dbReference type="NCBI Taxonomy" id="1036808"/>
    <lineage>
        <taxon>Eukaryota</taxon>
        <taxon>Fungi</taxon>
        <taxon>Dikarya</taxon>
        <taxon>Basidiomycota</taxon>
        <taxon>Agaricomycotina</taxon>
        <taxon>Agaricomycetes</taxon>
        <taxon>Agaricomycetidae</taxon>
        <taxon>Boletales</taxon>
        <taxon>Sclerodermatineae</taxon>
        <taxon>Sclerodermataceae</taxon>
        <taxon>Scleroderma</taxon>
    </lineage>
</organism>
<dbReference type="EMBL" id="KN822096">
    <property type="protein sequence ID" value="KIM57758.1"/>
    <property type="molecule type" value="Genomic_DNA"/>
</dbReference>
<evidence type="ECO:0000313" key="1">
    <source>
        <dbReference type="EMBL" id="KIM57758.1"/>
    </source>
</evidence>
<dbReference type="OrthoDB" id="3046524at2759"/>
<evidence type="ECO:0000313" key="2">
    <source>
        <dbReference type="Proteomes" id="UP000053989"/>
    </source>
</evidence>
<accession>A0A0C2Z6Z1</accession>
<reference evidence="2" key="2">
    <citation type="submission" date="2015-01" db="EMBL/GenBank/DDBJ databases">
        <title>Evolutionary Origins and Diversification of the Mycorrhizal Mutualists.</title>
        <authorList>
            <consortium name="DOE Joint Genome Institute"/>
            <consortium name="Mycorrhizal Genomics Consortium"/>
            <person name="Kohler A."/>
            <person name="Kuo A."/>
            <person name="Nagy L.G."/>
            <person name="Floudas D."/>
            <person name="Copeland A."/>
            <person name="Barry K.W."/>
            <person name="Cichocki N."/>
            <person name="Veneault-Fourrey C."/>
            <person name="LaButti K."/>
            <person name="Lindquist E.A."/>
            <person name="Lipzen A."/>
            <person name="Lundell T."/>
            <person name="Morin E."/>
            <person name="Murat C."/>
            <person name="Riley R."/>
            <person name="Ohm R."/>
            <person name="Sun H."/>
            <person name="Tunlid A."/>
            <person name="Henrissat B."/>
            <person name="Grigoriev I.V."/>
            <person name="Hibbett D.S."/>
            <person name="Martin F."/>
        </authorList>
    </citation>
    <scope>NUCLEOTIDE SEQUENCE [LARGE SCALE GENOMIC DNA]</scope>
    <source>
        <strain evidence="2">Foug A</strain>
    </source>
</reference>
<gene>
    <name evidence="1" type="ORF">SCLCIDRAFT_129827</name>
</gene>
<keyword evidence="2" id="KW-1185">Reference proteome</keyword>
<name>A0A0C2Z6Z1_9AGAM</name>
<dbReference type="HOGENOM" id="CLU_090544_1_1_1"/>
<dbReference type="AlphaFoldDB" id="A0A0C2Z6Z1"/>
<sequence>ETTVEVHKSKEGLDVLYFLWFQLIRDGLNFLRRHGESVGRETETKVLSGGGMELTFLWLCEEIVLSEMSEDFLDVFLMGLCQVREICEDTIDELLESHRGICQAKGHDIPLEGTIPCVEHSFLFIAFCNADQVVCMAEINLRVDLGLARGIEEV</sequence>
<feature type="non-terminal residue" evidence="1">
    <location>
        <position position="1"/>
    </location>
</feature>
<dbReference type="InParanoid" id="A0A0C2Z6Z1"/>
<dbReference type="Proteomes" id="UP000053989">
    <property type="component" value="Unassembled WGS sequence"/>
</dbReference>